<evidence type="ECO:0000313" key="3">
    <source>
        <dbReference type="Proteomes" id="UP001167831"/>
    </source>
</evidence>
<dbReference type="Proteomes" id="UP001167831">
    <property type="component" value="Unassembled WGS sequence"/>
</dbReference>
<evidence type="ECO:0000313" key="4">
    <source>
        <dbReference type="Proteomes" id="UP001168478"/>
    </source>
</evidence>
<sequence length="646" mass="73191">MRIHYIIRPLELFCIMLYTVSAVSSDKYRWTDELVLLRAIDRLPEYRDGCHVEQFSSYDRTWGNDDGFSGKYSYLHKENGGLVIAEMEGAGVINRIWTPTPNDNMLSFYFDGKSEPGLRIRFSDLFSGKAFPFVSPLCGNEVGGFYCYLPITYARSCKIVMEGEGLQFIQIQYRRLPGMKVETYDGTFTDADRTLLDEVCRAWSAARPDAMAFAHGRSSGAAVSEKTVTLSPGDGEVVFESGSPGRITGIELDGGNAFEGNDRNVILTARWDNDSTDAICAPVADFFGYAYGRPAMRGMLMGRSGYTNYCYLPMPFDKRASMRLLYLRDDSIQQPPITVKVRIYHNSTGRDAAKEGRFYSSWRRTRTPIGQYHTFLSAKSRGHYVGTILLARGLRSGMTTFFEGDDSTFVDGKPRMHGTGSEDYFNGGWYALLDRWDRGHSMPLHGCLDYSLQMSRTGGYRFFLSDKLTFDREIFHGIEHGDVNNCYPVDYTSIAFYYSDTAPVSRMQPAGDLLREHFPDRHVFYPQLMEITPEGDIQINNDRGLRLSTESGGRLRVMLNGIPEGRYRLRMSFHETPAGARFRIWQRQRLVSDWRDTHSASDTFREDAGMGEIGLTAQDNSITVQIEKTGKGNSLIMGNITLERVR</sequence>
<name>A0AAW7JN01_9BACT</name>
<accession>A0AAW7JN01</accession>
<reference evidence="2" key="1">
    <citation type="submission" date="2023-06" db="EMBL/GenBank/DDBJ databases">
        <authorList>
            <person name="Zeman M."/>
            <person name="Kubasova T."/>
            <person name="Jahodarova E."/>
            <person name="Nykrynova M."/>
            <person name="Rychlik I."/>
        </authorList>
    </citation>
    <scope>NUCLEOTIDE SEQUENCE</scope>
    <source>
        <strain evidence="2">ET15</strain>
        <strain evidence="1">ET37</strain>
    </source>
</reference>
<dbReference type="RefSeq" id="WP_289826009.1">
    <property type="nucleotide sequence ID" value="NZ_JAUEIE010000013.1"/>
</dbReference>
<reference evidence="2" key="2">
    <citation type="submission" date="2023-08" db="EMBL/GenBank/DDBJ databases">
        <title>Identification and characterization of horizontal gene transfer across gut microbiota members of farm animals based on homology search.</title>
        <authorList>
            <person name="Schwarzerova J."/>
            <person name="Nykrynova M."/>
            <person name="Jureckova K."/>
            <person name="Cejkova D."/>
            <person name="Rychlik I."/>
        </authorList>
    </citation>
    <scope>NUCLEOTIDE SEQUENCE</scope>
    <source>
        <strain evidence="2">ET15</strain>
        <strain evidence="1">ET37</strain>
    </source>
</reference>
<evidence type="ECO:0000313" key="1">
    <source>
        <dbReference type="EMBL" id="MDN0023534.1"/>
    </source>
</evidence>
<comment type="caution">
    <text evidence="2">The sequence shown here is derived from an EMBL/GenBank/DDBJ whole genome shotgun (WGS) entry which is preliminary data.</text>
</comment>
<evidence type="ECO:0000313" key="2">
    <source>
        <dbReference type="EMBL" id="MDN0026182.1"/>
    </source>
</evidence>
<dbReference type="Pfam" id="PF11175">
    <property type="entry name" value="DUF2961"/>
    <property type="match status" value="1"/>
</dbReference>
<gene>
    <name evidence="1" type="ORF">QVN81_10980</name>
    <name evidence="2" type="ORF">QVN84_11735</name>
</gene>
<dbReference type="InterPro" id="IPR021345">
    <property type="entry name" value="DUF2961"/>
</dbReference>
<dbReference type="EMBL" id="JAUEIE010000013">
    <property type="protein sequence ID" value="MDN0023534.1"/>
    <property type="molecule type" value="Genomic_DNA"/>
</dbReference>
<keyword evidence="3" id="KW-1185">Reference proteome</keyword>
<protein>
    <submittedName>
        <fullName evidence="2">DUF2961 domain-containing protein</fullName>
    </submittedName>
</protein>
<dbReference type="Gene3D" id="2.60.120.1390">
    <property type="match status" value="3"/>
</dbReference>
<dbReference type="Proteomes" id="UP001168478">
    <property type="component" value="Unassembled WGS sequence"/>
</dbReference>
<dbReference type="EMBL" id="JAUEIF010000013">
    <property type="protein sequence ID" value="MDN0026182.1"/>
    <property type="molecule type" value="Genomic_DNA"/>
</dbReference>
<organism evidence="2 4">
    <name type="scientific">Leyella lascolaii</name>
    <dbReference type="NCBI Taxonomy" id="1776379"/>
    <lineage>
        <taxon>Bacteria</taxon>
        <taxon>Pseudomonadati</taxon>
        <taxon>Bacteroidota</taxon>
        <taxon>Bacteroidia</taxon>
        <taxon>Bacteroidales</taxon>
        <taxon>Prevotellaceae</taxon>
        <taxon>Leyella</taxon>
    </lineage>
</organism>
<dbReference type="AlphaFoldDB" id="A0AAW7JN01"/>
<proteinExistence type="predicted"/>